<evidence type="ECO:0000259" key="1">
    <source>
        <dbReference type="Pfam" id="PF00535"/>
    </source>
</evidence>
<dbReference type="Proteomes" id="UP000185924">
    <property type="component" value="Unassembled WGS sequence"/>
</dbReference>
<feature type="domain" description="Glycosyltransferase 2-like" evidence="1">
    <location>
        <begin position="6"/>
        <end position="159"/>
    </location>
</feature>
<dbReference type="EMBL" id="FTNM01000003">
    <property type="protein sequence ID" value="SIR10448.1"/>
    <property type="molecule type" value="Genomic_DNA"/>
</dbReference>
<reference evidence="3" key="1">
    <citation type="submission" date="2017-01" db="EMBL/GenBank/DDBJ databases">
        <authorList>
            <person name="Varghese N."/>
            <person name="Submissions S."/>
        </authorList>
    </citation>
    <scope>NUCLEOTIDE SEQUENCE [LARGE SCALE GENOMIC DNA]</scope>
    <source>
        <strain evidence="3">DM9</strain>
    </source>
</reference>
<dbReference type="RefSeq" id="WP_076422220.1">
    <property type="nucleotide sequence ID" value="NZ_FTNM01000003.1"/>
</dbReference>
<dbReference type="Gene3D" id="3.90.550.10">
    <property type="entry name" value="Spore Coat Polysaccharide Biosynthesis Protein SpsA, Chain A"/>
    <property type="match status" value="1"/>
</dbReference>
<dbReference type="Pfam" id="PF00535">
    <property type="entry name" value="Glycos_transf_2"/>
    <property type="match status" value="1"/>
</dbReference>
<dbReference type="OrthoDB" id="927791at2"/>
<dbReference type="PANTHER" id="PTHR43685:SF2">
    <property type="entry name" value="GLYCOSYLTRANSFERASE 2-LIKE DOMAIN-CONTAINING PROTEIN"/>
    <property type="match status" value="1"/>
</dbReference>
<gene>
    <name evidence="2" type="ORF">SAMN05421545_2312</name>
</gene>
<dbReference type="SUPFAM" id="SSF53448">
    <property type="entry name" value="Nucleotide-diphospho-sugar transferases"/>
    <property type="match status" value="1"/>
</dbReference>
<dbReference type="CDD" id="cd00761">
    <property type="entry name" value="Glyco_tranf_GTA_type"/>
    <property type="match status" value="1"/>
</dbReference>
<dbReference type="InterPro" id="IPR029044">
    <property type="entry name" value="Nucleotide-diphossugar_trans"/>
</dbReference>
<dbReference type="STRING" id="1077936.SAMN05421545_2312"/>
<keyword evidence="3" id="KW-1185">Reference proteome</keyword>
<dbReference type="PANTHER" id="PTHR43685">
    <property type="entry name" value="GLYCOSYLTRANSFERASE"/>
    <property type="match status" value="1"/>
</dbReference>
<sequence>MEFIVSVIIPVYNAEKYVQKAVESAVTLSEVGEVILIEDHSPDNALQVCQDLANKHANVRLYRHPNGENKGAAASRNLGIQKAKYDYIAFLDADDFYLPNRFKADKEIFRDLSIDGVYSAALNVRIDDPHFKHVHTIKRKIRPDKLLHYLIRGTYGHFCTNGITLKKSLLLKTGGFNETLRLHQDTELWVRCASKGTLVAGSINEPTSIIVSHGQNRVTSSSKKSRLKYLLSLINRFSIVEIGLINYALLLRKAAKNTETVKDYLKIITRLK</sequence>
<dbReference type="GO" id="GO:0016740">
    <property type="term" value="F:transferase activity"/>
    <property type="evidence" value="ECO:0007669"/>
    <property type="project" value="UniProtKB-KW"/>
</dbReference>
<dbReference type="InterPro" id="IPR050834">
    <property type="entry name" value="Glycosyltransf_2"/>
</dbReference>
<evidence type="ECO:0000313" key="2">
    <source>
        <dbReference type="EMBL" id="SIR10448.1"/>
    </source>
</evidence>
<organism evidence="2 3">
    <name type="scientific">Pontibacter lucknowensis</name>
    <dbReference type="NCBI Taxonomy" id="1077936"/>
    <lineage>
        <taxon>Bacteria</taxon>
        <taxon>Pseudomonadati</taxon>
        <taxon>Bacteroidota</taxon>
        <taxon>Cytophagia</taxon>
        <taxon>Cytophagales</taxon>
        <taxon>Hymenobacteraceae</taxon>
        <taxon>Pontibacter</taxon>
    </lineage>
</organism>
<keyword evidence="2" id="KW-0808">Transferase</keyword>
<evidence type="ECO:0000313" key="3">
    <source>
        <dbReference type="Proteomes" id="UP000185924"/>
    </source>
</evidence>
<dbReference type="InterPro" id="IPR001173">
    <property type="entry name" value="Glyco_trans_2-like"/>
</dbReference>
<dbReference type="AlphaFoldDB" id="A0A1N6Y7A3"/>
<protein>
    <submittedName>
        <fullName evidence="2">Glycosyl transferase family 2</fullName>
    </submittedName>
</protein>
<name>A0A1N6Y7A3_9BACT</name>
<accession>A0A1N6Y7A3</accession>
<proteinExistence type="predicted"/>